<name>A0A512DD54_9CELL</name>
<comment type="caution">
    <text evidence="1">The sequence shown here is derived from an EMBL/GenBank/DDBJ whole genome shotgun (WGS) entry which is preliminary data.</text>
</comment>
<accession>A0A512DD54</accession>
<dbReference type="Pfam" id="PF21853">
    <property type="entry name" value="DUF6912"/>
    <property type="match status" value="1"/>
</dbReference>
<protein>
    <submittedName>
        <fullName evidence="1">Uncharacterized protein</fullName>
    </submittedName>
</protein>
<reference evidence="1 2" key="1">
    <citation type="submission" date="2019-07" db="EMBL/GenBank/DDBJ databases">
        <title>Whole genome shotgun sequence of Cellulomonas aerilata NBRC 106308.</title>
        <authorList>
            <person name="Hosoyama A."/>
            <person name="Uohara A."/>
            <person name="Ohji S."/>
            <person name="Ichikawa N."/>
        </authorList>
    </citation>
    <scope>NUCLEOTIDE SEQUENCE [LARGE SCALE GENOMIC DNA]</scope>
    <source>
        <strain evidence="1 2">NBRC 106308</strain>
    </source>
</reference>
<proteinExistence type="predicted"/>
<dbReference type="EMBL" id="BJYY01000013">
    <property type="protein sequence ID" value="GEO34404.1"/>
    <property type="molecule type" value="Genomic_DNA"/>
</dbReference>
<dbReference type="InterPro" id="IPR054206">
    <property type="entry name" value="DUF6912"/>
</dbReference>
<gene>
    <name evidence="1" type="ORF">CAE01nite_21290</name>
</gene>
<evidence type="ECO:0000313" key="1">
    <source>
        <dbReference type="EMBL" id="GEO34404.1"/>
    </source>
</evidence>
<organism evidence="1 2">
    <name type="scientific">Cellulomonas aerilata</name>
    <dbReference type="NCBI Taxonomy" id="515326"/>
    <lineage>
        <taxon>Bacteria</taxon>
        <taxon>Bacillati</taxon>
        <taxon>Actinomycetota</taxon>
        <taxon>Actinomycetes</taxon>
        <taxon>Micrococcales</taxon>
        <taxon>Cellulomonadaceae</taxon>
        <taxon>Cellulomonas</taxon>
    </lineage>
</organism>
<dbReference type="AlphaFoldDB" id="A0A512DD54"/>
<dbReference type="Proteomes" id="UP000321181">
    <property type="component" value="Unassembled WGS sequence"/>
</dbReference>
<dbReference type="OrthoDB" id="3253180at2"/>
<evidence type="ECO:0000313" key="2">
    <source>
        <dbReference type="Proteomes" id="UP000321181"/>
    </source>
</evidence>
<dbReference type="RefSeq" id="WP_146903800.1">
    <property type="nucleotide sequence ID" value="NZ_BAAARM010000003.1"/>
</dbReference>
<keyword evidence="2" id="KW-1185">Reference proteome</keyword>
<sequence>MRIYLPVTLLDVDLAGTSGAVEVERAHAVTPALRELFPDEDDEGLEYAAQLAAADDSLELLGRTADAPRLRAVLSADVDDAAVTVLDEDVPSVVALSAPVPWTAVVCALVDEPAAADDVVAALTQDEEAVERLDDRDLLWYDATELQTIPR</sequence>